<proteinExistence type="predicted"/>
<reference evidence="1" key="1">
    <citation type="submission" date="2019-10" db="EMBL/GenBank/DDBJ databases">
        <authorList>
            <person name="Soares A.E.R."/>
            <person name="Aleixo A."/>
            <person name="Schneider P."/>
            <person name="Miyaki C.Y."/>
            <person name="Schneider M.P."/>
            <person name="Mello C."/>
            <person name="Vasconcelos A.T.R."/>
        </authorList>
    </citation>
    <scope>NUCLEOTIDE SEQUENCE</scope>
    <source>
        <tissue evidence="1">Muscle</tissue>
    </source>
</reference>
<protein>
    <submittedName>
        <fullName evidence="1">Uncharacterized protein</fullName>
    </submittedName>
</protein>
<dbReference type="EMBL" id="WHWB01033118">
    <property type="protein sequence ID" value="KAJ7421811.1"/>
    <property type="molecule type" value="Genomic_DNA"/>
</dbReference>
<sequence>MVTEPFSIIYQQSWLTVEVPSDWKLVNVTLIYKKGWKEDPVNYRLVSLTSVLGKGSELRSELFNIFINNLHEKTECTLNQFVGDTKLDENADLLEDRKLLPRDLDRLDQWSKVKCMKFKRVRGDGPLIVYWHPALASGSSSTIVLLCVQSPLEQLERSRKVSEYKLQPTITIQYLNLSPVFLSSMDLPMCPEETDPLDKFRKGFGWFGNLGY</sequence>
<comment type="caution">
    <text evidence="1">The sequence shown here is derived from an EMBL/GenBank/DDBJ whole genome shotgun (WGS) entry which is preliminary data.</text>
</comment>
<evidence type="ECO:0000313" key="1">
    <source>
        <dbReference type="EMBL" id="KAJ7421811.1"/>
    </source>
</evidence>
<organism evidence="1 2">
    <name type="scientific">Willisornis vidua</name>
    <name type="common">Xingu scale-backed antbird</name>
    <dbReference type="NCBI Taxonomy" id="1566151"/>
    <lineage>
        <taxon>Eukaryota</taxon>
        <taxon>Metazoa</taxon>
        <taxon>Chordata</taxon>
        <taxon>Craniata</taxon>
        <taxon>Vertebrata</taxon>
        <taxon>Euteleostomi</taxon>
        <taxon>Archelosauria</taxon>
        <taxon>Archosauria</taxon>
        <taxon>Dinosauria</taxon>
        <taxon>Saurischia</taxon>
        <taxon>Theropoda</taxon>
        <taxon>Coelurosauria</taxon>
        <taxon>Aves</taxon>
        <taxon>Neognathae</taxon>
        <taxon>Neoaves</taxon>
        <taxon>Telluraves</taxon>
        <taxon>Australaves</taxon>
        <taxon>Passeriformes</taxon>
        <taxon>Thamnophilidae</taxon>
        <taxon>Willisornis</taxon>
    </lineage>
</organism>
<accession>A0ABQ9DMN3</accession>
<evidence type="ECO:0000313" key="2">
    <source>
        <dbReference type="Proteomes" id="UP001145742"/>
    </source>
</evidence>
<dbReference type="PANTHER" id="PTHR33332">
    <property type="entry name" value="REVERSE TRANSCRIPTASE DOMAIN-CONTAINING PROTEIN"/>
    <property type="match status" value="1"/>
</dbReference>
<gene>
    <name evidence="1" type="ORF">WISP_40994</name>
</gene>
<dbReference type="Proteomes" id="UP001145742">
    <property type="component" value="Unassembled WGS sequence"/>
</dbReference>
<name>A0ABQ9DMN3_9PASS</name>
<keyword evidence="2" id="KW-1185">Reference proteome</keyword>